<dbReference type="RefSeq" id="WP_081142666.1">
    <property type="nucleotide sequence ID" value="NZ_CP015363.1"/>
</dbReference>
<accession>A0A1V0N4T9</accession>
<gene>
    <name evidence="1" type="ORF">FAD_1248</name>
    <name evidence="2" type="ORF">HLB00_03030</name>
</gene>
<proteinExistence type="predicted"/>
<evidence type="ECO:0000313" key="2">
    <source>
        <dbReference type="EMBL" id="NOL59809.1"/>
    </source>
</evidence>
<reference evidence="2 4" key="2">
    <citation type="submission" date="2020-05" db="EMBL/GenBank/DDBJ databases">
        <authorList>
            <person name="Zhang R."/>
        </authorList>
    </citation>
    <scope>NUCLEOTIDE SEQUENCE [LARGE SCALE GENOMIC DNA]</scope>
    <source>
        <strain evidence="2 4">DSM 28986</strain>
    </source>
</reference>
<keyword evidence="3" id="KW-1185">Reference proteome</keyword>
<dbReference type="KEGG" id="fai:FAD_1248"/>
<name>A0A1V0N4T9_9ARCH</name>
<dbReference type="Proteomes" id="UP000546917">
    <property type="component" value="Unassembled WGS sequence"/>
</dbReference>
<evidence type="ECO:0000313" key="1">
    <source>
        <dbReference type="EMBL" id="ARD85116.1"/>
    </source>
</evidence>
<reference evidence="1 3" key="1">
    <citation type="submission" date="2011-10" db="EMBL/GenBank/DDBJ databases">
        <title>Metabolic and evolutionary patterns in the extreme acidophile Ferroplasma acidiphilum.</title>
        <authorList>
            <person name="Golyshina O.V."/>
            <person name="Kozyavkin S.A."/>
            <person name="Tatusov R.L."/>
            <person name="Slesarev A.I."/>
            <person name="Golyshin P.N."/>
        </authorList>
    </citation>
    <scope>NUCLEOTIDE SEQUENCE [LARGE SCALE GENOMIC DNA]</scope>
    <source>
        <strain evidence="1">Berkeley</strain>
        <strain evidence="3">Y</strain>
    </source>
</reference>
<dbReference type="Proteomes" id="UP000192050">
    <property type="component" value="Chromosome"/>
</dbReference>
<dbReference type="EMBL" id="CP015363">
    <property type="protein sequence ID" value="ARD85116.1"/>
    <property type="molecule type" value="Genomic_DNA"/>
</dbReference>
<sequence length="83" mass="9826">MDSTEDMKKLEDNITEQLDNFRQTAEKNFNEIYDKLNNQKLSEENEENLSLALTMMEALGIDILHLIRDYEDLVDYLDVLKKL</sequence>
<protein>
    <submittedName>
        <fullName evidence="1">Uncharacterized protein</fullName>
    </submittedName>
</protein>
<evidence type="ECO:0000313" key="4">
    <source>
        <dbReference type="Proteomes" id="UP000546917"/>
    </source>
</evidence>
<evidence type="ECO:0000313" key="3">
    <source>
        <dbReference type="Proteomes" id="UP000192050"/>
    </source>
</evidence>
<dbReference type="AlphaFoldDB" id="A0A1V0N4T9"/>
<dbReference type="EMBL" id="JABGBP010000097">
    <property type="protein sequence ID" value="NOL59809.1"/>
    <property type="molecule type" value="Genomic_DNA"/>
</dbReference>
<dbReference type="GeneID" id="84217843"/>
<organism evidence="1 3">
    <name type="scientific">Ferroplasma acidiphilum</name>
    <dbReference type="NCBI Taxonomy" id="74969"/>
    <lineage>
        <taxon>Archaea</taxon>
        <taxon>Methanobacteriati</taxon>
        <taxon>Thermoplasmatota</taxon>
        <taxon>Thermoplasmata</taxon>
        <taxon>Thermoplasmatales</taxon>
        <taxon>Ferroplasmaceae</taxon>
        <taxon>Ferroplasma</taxon>
    </lineage>
</organism>